<dbReference type="PANTHER" id="PTHR43345">
    <property type="entry name" value="3-ISOPROPYLMALATE DEHYDRATASE SMALL SUBUNIT 2-RELATED-RELATED"/>
    <property type="match status" value="1"/>
</dbReference>
<dbReference type="InterPro" id="IPR000573">
    <property type="entry name" value="AconitaseA/IPMdHydase_ssu_swvl"/>
</dbReference>
<keyword evidence="2" id="KW-0456">Lyase</keyword>
<dbReference type="Pfam" id="PF00694">
    <property type="entry name" value="Aconitase_C"/>
    <property type="match status" value="1"/>
</dbReference>
<gene>
    <name evidence="4" type="ORF">EHF44_24145</name>
</gene>
<sequence length="182" mass="19357">MSAVPISIAADGRLTGRAWVFGDDINTDLLAPGAYMKFGIEEIARHCLEAVEPLFATQVRPGDIVFGGRNFGAGSSREQAVEVLRHLGVVAVVAPSFAGLFYRNGFNLGLPLLTCPALPPMVAGQRVGCDIDTGQVFRDGAPAIQCEPVPPHLVAMIRDGGLVPHLARRIASGQLTMNKDRQ</sequence>
<evidence type="ECO:0000256" key="2">
    <source>
        <dbReference type="ARBA" id="ARBA00023239"/>
    </source>
</evidence>
<feature type="domain" description="Aconitase A/isopropylmalate dehydratase small subunit swivel" evidence="3">
    <location>
        <begin position="62"/>
        <end position="110"/>
    </location>
</feature>
<dbReference type="GO" id="GO:0016836">
    <property type="term" value="F:hydro-lyase activity"/>
    <property type="evidence" value="ECO:0007669"/>
    <property type="project" value="InterPro"/>
</dbReference>
<evidence type="ECO:0000256" key="1">
    <source>
        <dbReference type="ARBA" id="ARBA00009869"/>
    </source>
</evidence>
<reference evidence="5" key="1">
    <citation type="submission" date="2018-11" db="EMBL/GenBank/DDBJ databases">
        <title>FDA dAtabase for Regulatory Grade micrObial Sequences (FDA-ARGOS): Supporting development and validation of Infectious Disease Dx tests.</title>
        <authorList>
            <person name="Goldberg B."/>
            <person name="Campos J."/>
            <person name="Tallon L."/>
            <person name="Sadzewicz L."/>
            <person name="Zhao X."/>
            <person name="Vavikolanu K."/>
            <person name="Mehta A."/>
            <person name="Aluvathingal J."/>
            <person name="Nadendla S."/>
            <person name="Geyer C."/>
            <person name="Nandy P."/>
            <person name="Yan Y."/>
            <person name="Sichtig H."/>
        </authorList>
    </citation>
    <scope>NUCLEOTIDE SEQUENCE [LARGE SCALE GENOMIC DNA]</scope>
    <source>
        <strain evidence="5">FDAARGOS_614</strain>
    </source>
</reference>
<dbReference type="InterPro" id="IPR015928">
    <property type="entry name" value="Aconitase/3IPM_dehydase_swvl"/>
</dbReference>
<name>A0A3G8H7N3_9BURK</name>
<organism evidence="4 5">
    <name type="scientific">Cupriavidus pauculus</name>
    <dbReference type="NCBI Taxonomy" id="82633"/>
    <lineage>
        <taxon>Bacteria</taxon>
        <taxon>Pseudomonadati</taxon>
        <taxon>Pseudomonadota</taxon>
        <taxon>Betaproteobacteria</taxon>
        <taxon>Burkholderiales</taxon>
        <taxon>Burkholderiaceae</taxon>
        <taxon>Cupriavidus</taxon>
    </lineage>
</organism>
<dbReference type="SUPFAM" id="SSF52016">
    <property type="entry name" value="LeuD/IlvD-like"/>
    <property type="match status" value="1"/>
</dbReference>
<protein>
    <submittedName>
        <fullName evidence="4">3-isopropylmalate dehydratase</fullName>
    </submittedName>
</protein>
<dbReference type="Proteomes" id="UP000270411">
    <property type="component" value="Chromosome 2"/>
</dbReference>
<dbReference type="Gene3D" id="3.20.19.10">
    <property type="entry name" value="Aconitase, domain 4"/>
    <property type="match status" value="1"/>
</dbReference>
<dbReference type="PANTHER" id="PTHR43345:SF2">
    <property type="entry name" value="3-ISOPROPYLMALATE DEHYDRATASE SMALL SUBUNIT 1"/>
    <property type="match status" value="1"/>
</dbReference>
<dbReference type="NCBIfam" id="TIGR02087">
    <property type="entry name" value="LEUD_arch"/>
    <property type="match status" value="1"/>
</dbReference>
<accession>A0A3G8H7N3</accession>
<dbReference type="InterPro" id="IPR011827">
    <property type="entry name" value="LeuD_type2/HacB/DmdB"/>
</dbReference>
<evidence type="ECO:0000313" key="5">
    <source>
        <dbReference type="Proteomes" id="UP000270411"/>
    </source>
</evidence>
<comment type="similarity">
    <text evidence="1">Belongs to the LeuD family. LeuD type 2 subfamily.</text>
</comment>
<dbReference type="RefSeq" id="WP_124686206.1">
    <property type="nucleotide sequence ID" value="NZ_CP033970.1"/>
</dbReference>
<evidence type="ECO:0000259" key="3">
    <source>
        <dbReference type="Pfam" id="PF00694"/>
    </source>
</evidence>
<dbReference type="EMBL" id="CP033970">
    <property type="protein sequence ID" value="AZG16476.1"/>
    <property type="molecule type" value="Genomic_DNA"/>
</dbReference>
<evidence type="ECO:0000313" key="4">
    <source>
        <dbReference type="EMBL" id="AZG16476.1"/>
    </source>
</evidence>
<dbReference type="InterPro" id="IPR050075">
    <property type="entry name" value="LeuD"/>
</dbReference>
<dbReference type="AlphaFoldDB" id="A0A3G8H7N3"/>
<dbReference type="OrthoDB" id="9777465at2"/>
<proteinExistence type="inferred from homology"/>
<dbReference type="KEGG" id="cpau:EHF44_24145"/>